<dbReference type="AlphaFoldDB" id="A0AAE2CXZ2"/>
<accession>A0AAE2CXZ2</accession>
<gene>
    <name evidence="1" type="ORF">Salat_0203700</name>
</gene>
<dbReference type="EMBL" id="JACGWO010000001">
    <property type="protein sequence ID" value="KAK4438692.1"/>
    <property type="molecule type" value="Genomic_DNA"/>
</dbReference>
<evidence type="ECO:0000313" key="1">
    <source>
        <dbReference type="EMBL" id="KAK4438692.1"/>
    </source>
</evidence>
<evidence type="ECO:0000313" key="2">
    <source>
        <dbReference type="Proteomes" id="UP001293254"/>
    </source>
</evidence>
<protein>
    <submittedName>
        <fullName evidence="1">Uncharacterized protein</fullName>
    </submittedName>
</protein>
<comment type="caution">
    <text evidence="1">The sequence shown here is derived from an EMBL/GenBank/DDBJ whole genome shotgun (WGS) entry which is preliminary data.</text>
</comment>
<keyword evidence="2" id="KW-1185">Reference proteome</keyword>
<proteinExistence type="predicted"/>
<organism evidence="1 2">
    <name type="scientific">Sesamum alatum</name>
    <dbReference type="NCBI Taxonomy" id="300844"/>
    <lineage>
        <taxon>Eukaryota</taxon>
        <taxon>Viridiplantae</taxon>
        <taxon>Streptophyta</taxon>
        <taxon>Embryophyta</taxon>
        <taxon>Tracheophyta</taxon>
        <taxon>Spermatophyta</taxon>
        <taxon>Magnoliopsida</taxon>
        <taxon>eudicotyledons</taxon>
        <taxon>Gunneridae</taxon>
        <taxon>Pentapetalae</taxon>
        <taxon>asterids</taxon>
        <taxon>lamiids</taxon>
        <taxon>Lamiales</taxon>
        <taxon>Pedaliaceae</taxon>
        <taxon>Sesamum</taxon>
    </lineage>
</organism>
<reference evidence="1" key="2">
    <citation type="journal article" date="2024" name="Plant">
        <title>Genomic evolution and insights into agronomic trait innovations of Sesamum species.</title>
        <authorList>
            <person name="Miao H."/>
            <person name="Wang L."/>
            <person name="Qu L."/>
            <person name="Liu H."/>
            <person name="Sun Y."/>
            <person name="Le M."/>
            <person name="Wang Q."/>
            <person name="Wei S."/>
            <person name="Zheng Y."/>
            <person name="Lin W."/>
            <person name="Duan Y."/>
            <person name="Cao H."/>
            <person name="Xiong S."/>
            <person name="Wang X."/>
            <person name="Wei L."/>
            <person name="Li C."/>
            <person name="Ma Q."/>
            <person name="Ju M."/>
            <person name="Zhao R."/>
            <person name="Li G."/>
            <person name="Mu C."/>
            <person name="Tian Q."/>
            <person name="Mei H."/>
            <person name="Zhang T."/>
            <person name="Gao T."/>
            <person name="Zhang H."/>
        </authorList>
    </citation>
    <scope>NUCLEOTIDE SEQUENCE</scope>
    <source>
        <strain evidence="1">3651</strain>
    </source>
</reference>
<dbReference type="Proteomes" id="UP001293254">
    <property type="component" value="Unassembled WGS sequence"/>
</dbReference>
<sequence length="152" mass="17088">MSVWMFGWVLVRYKAEMGWVLVRYKAEMGLRLMWVQCWPTFSPTQFFQPVIVDESSWGGSCRESREEFGQSGSKMDAPHLRIFPFSPCPVWVFLVALHRPASTLSPLPVTVVGHLAGALIHGPYCVFSPGSINSSSYLVAQCCAIWSNLPQM</sequence>
<name>A0AAE2CXZ2_9LAMI</name>
<reference evidence="1" key="1">
    <citation type="submission" date="2020-06" db="EMBL/GenBank/DDBJ databases">
        <authorList>
            <person name="Li T."/>
            <person name="Hu X."/>
            <person name="Zhang T."/>
            <person name="Song X."/>
            <person name="Zhang H."/>
            <person name="Dai N."/>
            <person name="Sheng W."/>
            <person name="Hou X."/>
            <person name="Wei L."/>
        </authorList>
    </citation>
    <scope>NUCLEOTIDE SEQUENCE</scope>
    <source>
        <strain evidence="1">3651</strain>
        <tissue evidence="1">Leaf</tissue>
    </source>
</reference>